<feature type="region of interest" description="Disordered" evidence="1">
    <location>
        <begin position="1"/>
        <end position="48"/>
    </location>
</feature>
<evidence type="ECO:0000313" key="3">
    <source>
        <dbReference type="Proteomes" id="UP001057375"/>
    </source>
</evidence>
<feature type="compositionally biased region" description="Basic and acidic residues" evidence="1">
    <location>
        <begin position="1"/>
        <end position="22"/>
    </location>
</feature>
<dbReference type="EMBL" id="BQXS01010845">
    <property type="protein sequence ID" value="GKT34658.1"/>
    <property type="molecule type" value="Genomic_DNA"/>
</dbReference>
<evidence type="ECO:0000313" key="2">
    <source>
        <dbReference type="EMBL" id="GKT34658.1"/>
    </source>
</evidence>
<feature type="compositionally biased region" description="Basic and acidic residues" evidence="1">
    <location>
        <begin position="31"/>
        <end position="43"/>
    </location>
</feature>
<sequence>MVSCIRTEKSDSAPVEIDKIDTVESAPIAPKDSKDKDIEEPRTNSDVQEVLKCSKDEEVEIGSAPQKTASPTLQAAPIVTTDEPYIKLGRLESVDQKEVLDFIRRFEDLSDRHEGVKMPCLSRIIEPACMYCIYDAMGMKKRPSRTECDRHTICEFMTAIKRHFKSLYQIPNLLAELEAIKYQSTGQSISASQILTYCYEWTKLCEEHRLIIRNSPTHHRNMVDLFVRNLGPVPFTKRVQRAIEVARGPGYRPTGDFQLQSEALDDVKAYVNMCLRSALDYKAHHDQLMGITSAAPSDRTKAKAMKSWEDDSAPPVLSGYHSGAFTATQAPQPVPQSVPPVGHQLRSYVPMYVPSSQPVSTMTYRGPSGPHRDIPMNISLHPKPRELPSHAPHLDARSVIILTTRGFRLFLTMLK</sequence>
<dbReference type="Proteomes" id="UP001057375">
    <property type="component" value="Unassembled WGS sequence"/>
</dbReference>
<comment type="caution">
    <text evidence="2">The sequence shown here is derived from an EMBL/GenBank/DDBJ whole genome shotgun (WGS) entry which is preliminary data.</text>
</comment>
<proteinExistence type="predicted"/>
<evidence type="ECO:0000256" key="1">
    <source>
        <dbReference type="SAM" id="MobiDB-lite"/>
    </source>
</evidence>
<gene>
    <name evidence="2" type="ORF">ADUPG1_007971</name>
</gene>
<reference evidence="2" key="1">
    <citation type="submission" date="2022-03" db="EMBL/GenBank/DDBJ databases">
        <title>Draft genome sequence of Aduncisulcus paluster, a free-living microaerophilic Fornicata.</title>
        <authorList>
            <person name="Yuyama I."/>
            <person name="Kume K."/>
            <person name="Tamura T."/>
            <person name="Inagaki Y."/>
            <person name="Hashimoto T."/>
        </authorList>
    </citation>
    <scope>NUCLEOTIDE SEQUENCE</scope>
    <source>
        <strain evidence="2">NY0171</strain>
    </source>
</reference>
<accession>A0ABQ5KQ82</accession>
<organism evidence="2 3">
    <name type="scientific">Aduncisulcus paluster</name>
    <dbReference type="NCBI Taxonomy" id="2918883"/>
    <lineage>
        <taxon>Eukaryota</taxon>
        <taxon>Metamonada</taxon>
        <taxon>Carpediemonas-like organisms</taxon>
        <taxon>Aduncisulcus</taxon>
    </lineage>
</organism>
<name>A0ABQ5KQ82_9EUKA</name>
<protein>
    <submittedName>
        <fullName evidence="2">Uncharacterized protein</fullName>
    </submittedName>
</protein>
<keyword evidence="3" id="KW-1185">Reference proteome</keyword>